<evidence type="ECO:0000256" key="1">
    <source>
        <dbReference type="ARBA" id="ARBA00001933"/>
    </source>
</evidence>
<dbReference type="CDD" id="cd00430">
    <property type="entry name" value="PLPDE_III_AR"/>
    <property type="match status" value="1"/>
</dbReference>
<dbReference type="InterPro" id="IPR011079">
    <property type="entry name" value="Ala_racemase_C"/>
</dbReference>
<evidence type="ECO:0000256" key="5">
    <source>
        <dbReference type="PIRSR" id="PIRSR600821-50"/>
    </source>
</evidence>
<dbReference type="SUPFAM" id="SSF51419">
    <property type="entry name" value="PLP-binding barrel"/>
    <property type="match status" value="1"/>
</dbReference>
<name>A0A923LRJ9_9FIRM</name>
<accession>A0A923LRJ9</accession>
<dbReference type="SUPFAM" id="SSF50621">
    <property type="entry name" value="Alanine racemase C-terminal domain-like"/>
    <property type="match status" value="1"/>
</dbReference>
<dbReference type="GO" id="GO:0008784">
    <property type="term" value="F:alanine racemase activity"/>
    <property type="evidence" value="ECO:0007669"/>
    <property type="project" value="UniProtKB-UniRule"/>
</dbReference>
<feature type="modified residue" description="N6-(pyridoxal phosphate)lysine" evidence="4 5">
    <location>
        <position position="37"/>
    </location>
</feature>
<evidence type="ECO:0000313" key="9">
    <source>
        <dbReference type="Proteomes" id="UP000606499"/>
    </source>
</evidence>
<comment type="function">
    <text evidence="4">Catalyzes the interconversion of L-alanine and D-alanine. May also act on other amino acids.</text>
</comment>
<dbReference type="InterPro" id="IPR001608">
    <property type="entry name" value="Ala_racemase_N"/>
</dbReference>
<dbReference type="InterPro" id="IPR000821">
    <property type="entry name" value="Ala_racemase"/>
</dbReference>
<dbReference type="InterPro" id="IPR009006">
    <property type="entry name" value="Ala_racemase/Decarboxylase_C"/>
</dbReference>
<dbReference type="Pfam" id="PF01168">
    <property type="entry name" value="Ala_racemase_N"/>
    <property type="match status" value="1"/>
</dbReference>
<dbReference type="FunFam" id="3.20.20.10:FF:000002">
    <property type="entry name" value="Alanine racemase"/>
    <property type="match status" value="1"/>
</dbReference>
<feature type="active site" description="Proton acceptor; specific for D-alanine" evidence="4">
    <location>
        <position position="37"/>
    </location>
</feature>
<dbReference type="GO" id="GO:0005829">
    <property type="term" value="C:cytosol"/>
    <property type="evidence" value="ECO:0007669"/>
    <property type="project" value="TreeGrafter"/>
</dbReference>
<dbReference type="PANTHER" id="PTHR30511">
    <property type="entry name" value="ALANINE RACEMASE"/>
    <property type="match status" value="1"/>
</dbReference>
<evidence type="ECO:0000259" key="7">
    <source>
        <dbReference type="SMART" id="SM01005"/>
    </source>
</evidence>
<feature type="binding site" evidence="4 6">
    <location>
        <position position="316"/>
    </location>
    <ligand>
        <name>substrate</name>
    </ligand>
</feature>
<evidence type="ECO:0000256" key="4">
    <source>
        <dbReference type="HAMAP-Rule" id="MF_01201"/>
    </source>
</evidence>
<comment type="catalytic activity">
    <reaction evidence="4">
        <text>L-alanine = D-alanine</text>
        <dbReference type="Rhea" id="RHEA:20249"/>
        <dbReference type="ChEBI" id="CHEBI:57416"/>
        <dbReference type="ChEBI" id="CHEBI:57972"/>
        <dbReference type="EC" id="5.1.1.1"/>
    </reaction>
</comment>
<dbReference type="NCBIfam" id="TIGR00492">
    <property type="entry name" value="alr"/>
    <property type="match status" value="1"/>
</dbReference>
<feature type="binding site" evidence="4 6">
    <location>
        <position position="135"/>
    </location>
    <ligand>
        <name>substrate</name>
    </ligand>
</feature>
<dbReference type="InterPro" id="IPR029066">
    <property type="entry name" value="PLP-binding_barrel"/>
</dbReference>
<comment type="cofactor">
    <cofactor evidence="1 4 5">
        <name>pyridoxal 5'-phosphate</name>
        <dbReference type="ChEBI" id="CHEBI:597326"/>
    </cofactor>
</comment>
<organism evidence="8 9">
    <name type="scientific">Agathobaculum faecis</name>
    <dbReference type="NCBI Taxonomy" id="2763013"/>
    <lineage>
        <taxon>Bacteria</taxon>
        <taxon>Bacillati</taxon>
        <taxon>Bacillota</taxon>
        <taxon>Clostridia</taxon>
        <taxon>Eubacteriales</taxon>
        <taxon>Butyricicoccaceae</taxon>
        <taxon>Agathobaculum</taxon>
    </lineage>
</organism>
<dbReference type="AlphaFoldDB" id="A0A923LRJ9"/>
<sequence>MEPSKHRTWAEVDLGAIEHNYRVICAQAKSPVLCVVKADAYGHGAVQIATRLQEIGAPYFAAATVPEAVELRENGIHKPILILGYVDEADMDTIARCHITAPVYDTETARLLSEAAVRTGERIAVHYKLDTGMTRLGFSAWDTERTIEQILWCSDLAGLDSEGIFTHFAVSDVPEGRAYTALQYQRFEAVCDGLRQAGLDLPLRHCANSGAIQSYEQMHCSMTRAGIILYGYRPDVSVPPVLDLRPAMTVKARVVQVRDIPAHTTVSYGRTFETDGPARIAVVSIGYADGFLRTGSGKARVVINGRSTPVLGRICMDMCMARVPEGESVQRGDEVIVWGADTWTAEDAAAAAGTISYEVVCSISRRVPRFYRG</sequence>
<feature type="active site" description="Proton acceptor; specific for L-alanine" evidence="4">
    <location>
        <position position="268"/>
    </location>
</feature>
<comment type="caution">
    <text evidence="8">The sequence shown here is derived from an EMBL/GenBank/DDBJ whole genome shotgun (WGS) entry which is preliminary data.</text>
</comment>
<comment type="similarity">
    <text evidence="4">Belongs to the alanine racemase family.</text>
</comment>
<feature type="domain" description="Alanine racemase C-terminal" evidence="7">
    <location>
        <begin position="247"/>
        <end position="372"/>
    </location>
</feature>
<dbReference type="EMBL" id="JACOPL010000001">
    <property type="protein sequence ID" value="MBC5723950.1"/>
    <property type="molecule type" value="Genomic_DNA"/>
</dbReference>
<evidence type="ECO:0000256" key="3">
    <source>
        <dbReference type="ARBA" id="ARBA00023235"/>
    </source>
</evidence>
<keyword evidence="3 4" id="KW-0413">Isomerase</keyword>
<dbReference type="Gene3D" id="2.40.37.10">
    <property type="entry name" value="Lyase, Ornithine Decarboxylase, Chain A, domain 1"/>
    <property type="match status" value="1"/>
</dbReference>
<dbReference type="PRINTS" id="PR00992">
    <property type="entry name" value="ALARACEMASE"/>
</dbReference>
<proteinExistence type="inferred from homology"/>
<protein>
    <recommendedName>
        <fullName evidence="4">Alanine racemase</fullName>
        <ecNumber evidence="4">5.1.1.1</ecNumber>
    </recommendedName>
</protein>
<dbReference type="SMART" id="SM01005">
    <property type="entry name" value="Ala_racemase_C"/>
    <property type="match status" value="1"/>
</dbReference>
<dbReference type="Proteomes" id="UP000606499">
    <property type="component" value="Unassembled WGS sequence"/>
</dbReference>
<dbReference type="RefSeq" id="WP_147573647.1">
    <property type="nucleotide sequence ID" value="NZ_JACOPL010000001.1"/>
</dbReference>
<keyword evidence="2 4" id="KW-0663">Pyridoxal phosphate</keyword>
<gene>
    <name evidence="8" type="primary">alr</name>
    <name evidence="8" type="ORF">H8S45_00465</name>
</gene>
<dbReference type="GO" id="GO:0030170">
    <property type="term" value="F:pyridoxal phosphate binding"/>
    <property type="evidence" value="ECO:0007669"/>
    <property type="project" value="UniProtKB-UniRule"/>
</dbReference>
<dbReference type="InterPro" id="IPR020622">
    <property type="entry name" value="Ala_racemase_pyridoxalP-BS"/>
</dbReference>
<dbReference type="GO" id="GO:0030632">
    <property type="term" value="P:D-alanine biosynthetic process"/>
    <property type="evidence" value="ECO:0007669"/>
    <property type="project" value="UniProtKB-UniRule"/>
</dbReference>
<dbReference type="Gene3D" id="3.20.20.10">
    <property type="entry name" value="Alanine racemase"/>
    <property type="match status" value="1"/>
</dbReference>
<dbReference type="Pfam" id="PF00842">
    <property type="entry name" value="Ala_racemase_C"/>
    <property type="match status" value="1"/>
</dbReference>
<evidence type="ECO:0000256" key="2">
    <source>
        <dbReference type="ARBA" id="ARBA00022898"/>
    </source>
</evidence>
<dbReference type="EC" id="5.1.1.1" evidence="4"/>
<dbReference type="HAMAP" id="MF_01201">
    <property type="entry name" value="Ala_racemase"/>
    <property type="match status" value="1"/>
</dbReference>
<evidence type="ECO:0000256" key="6">
    <source>
        <dbReference type="PIRSR" id="PIRSR600821-52"/>
    </source>
</evidence>
<dbReference type="PROSITE" id="PS00395">
    <property type="entry name" value="ALANINE_RACEMASE"/>
    <property type="match status" value="1"/>
</dbReference>
<evidence type="ECO:0000313" key="8">
    <source>
        <dbReference type="EMBL" id="MBC5723950.1"/>
    </source>
</evidence>
<keyword evidence="9" id="KW-1185">Reference proteome</keyword>
<dbReference type="PANTHER" id="PTHR30511:SF0">
    <property type="entry name" value="ALANINE RACEMASE, CATABOLIC-RELATED"/>
    <property type="match status" value="1"/>
</dbReference>
<comment type="pathway">
    <text evidence="4">Amino-acid biosynthesis; D-alanine biosynthesis; D-alanine from L-alanine: step 1/1.</text>
</comment>
<reference evidence="8" key="1">
    <citation type="submission" date="2020-08" db="EMBL/GenBank/DDBJ databases">
        <title>Genome public.</title>
        <authorList>
            <person name="Liu C."/>
            <person name="Sun Q."/>
        </authorList>
    </citation>
    <scope>NUCLEOTIDE SEQUENCE</scope>
    <source>
        <strain evidence="8">NSJ-28</strain>
    </source>
</reference>